<gene>
    <name evidence="2" type="ORF">TraAM80_04306</name>
</gene>
<accession>A0A422NKI8</accession>
<evidence type="ECO:0000256" key="1">
    <source>
        <dbReference type="SAM" id="MobiDB-lite"/>
    </source>
</evidence>
<name>A0A422NKI8_TRYRA</name>
<feature type="region of interest" description="Disordered" evidence="1">
    <location>
        <begin position="75"/>
        <end position="107"/>
    </location>
</feature>
<dbReference type="RefSeq" id="XP_029238916.1">
    <property type="nucleotide sequence ID" value="XM_029381239.1"/>
</dbReference>
<dbReference type="Proteomes" id="UP000283634">
    <property type="component" value="Unassembled WGS sequence"/>
</dbReference>
<dbReference type="EMBL" id="MKGL01000124">
    <property type="protein sequence ID" value="RNF05839.1"/>
    <property type="molecule type" value="Genomic_DNA"/>
</dbReference>
<comment type="caution">
    <text evidence="2">The sequence shown here is derived from an EMBL/GenBank/DDBJ whole genome shotgun (WGS) entry which is preliminary data.</text>
</comment>
<dbReference type="GeneID" id="40328239"/>
<proteinExistence type="predicted"/>
<evidence type="ECO:0000313" key="2">
    <source>
        <dbReference type="EMBL" id="RNF05839.1"/>
    </source>
</evidence>
<sequence length="107" mass="12257">MREGCCGDGAPFCDKEREFSMDGEEIEGARRKAADAHTTAACLRTKLKIRAYPFFVFCFYMNCFGTHDMAVPQMDGNKPHMQARHLQREKQDETNEEPTIYKFAHGS</sequence>
<keyword evidence="3" id="KW-1185">Reference proteome</keyword>
<reference evidence="2 3" key="1">
    <citation type="journal article" date="2018" name="BMC Genomics">
        <title>Genomic comparison of Trypanosoma conorhini and Trypanosoma rangeli to Trypanosoma cruzi strains of high and low virulence.</title>
        <authorList>
            <person name="Bradwell K.R."/>
            <person name="Koparde V.N."/>
            <person name="Matveyev A.V."/>
            <person name="Serrano M.G."/>
            <person name="Alves J.M."/>
            <person name="Parikh H."/>
            <person name="Huang B."/>
            <person name="Lee V."/>
            <person name="Espinosa-Alvarez O."/>
            <person name="Ortiz P.A."/>
            <person name="Costa-Martins A.G."/>
            <person name="Teixeira M.M."/>
            <person name="Buck G.A."/>
        </authorList>
    </citation>
    <scope>NUCLEOTIDE SEQUENCE [LARGE SCALE GENOMIC DNA]</scope>
    <source>
        <strain evidence="2 3">AM80</strain>
    </source>
</reference>
<dbReference type="AlphaFoldDB" id="A0A422NKI8"/>
<protein>
    <submittedName>
        <fullName evidence="2">Uncharacterized protein</fullName>
    </submittedName>
</protein>
<organism evidence="2 3">
    <name type="scientific">Trypanosoma rangeli</name>
    <dbReference type="NCBI Taxonomy" id="5698"/>
    <lineage>
        <taxon>Eukaryota</taxon>
        <taxon>Discoba</taxon>
        <taxon>Euglenozoa</taxon>
        <taxon>Kinetoplastea</taxon>
        <taxon>Metakinetoplastina</taxon>
        <taxon>Trypanosomatida</taxon>
        <taxon>Trypanosomatidae</taxon>
        <taxon>Trypanosoma</taxon>
        <taxon>Herpetosoma</taxon>
    </lineage>
</organism>
<evidence type="ECO:0000313" key="3">
    <source>
        <dbReference type="Proteomes" id="UP000283634"/>
    </source>
</evidence>